<dbReference type="PANTHER" id="PTHR43667">
    <property type="entry name" value="CYCLOPROPANE-FATTY-ACYL-PHOSPHOLIPID SYNTHASE"/>
    <property type="match status" value="1"/>
</dbReference>
<evidence type="ECO:0000256" key="4">
    <source>
        <dbReference type="ARBA" id="ARBA00022691"/>
    </source>
</evidence>
<dbReference type="SUPFAM" id="SSF53335">
    <property type="entry name" value="S-adenosyl-L-methionine-dependent methyltransferases"/>
    <property type="match status" value="1"/>
</dbReference>
<proteinExistence type="inferred from homology"/>
<keyword evidence="8" id="KW-1185">Reference proteome</keyword>
<dbReference type="Gene3D" id="3.40.50.150">
    <property type="entry name" value="Vaccinia Virus protein VP39"/>
    <property type="match status" value="1"/>
</dbReference>
<evidence type="ECO:0000256" key="3">
    <source>
        <dbReference type="ARBA" id="ARBA00022679"/>
    </source>
</evidence>
<dbReference type="Proteomes" id="UP001500466">
    <property type="component" value="Unassembled WGS sequence"/>
</dbReference>
<dbReference type="InterPro" id="IPR003333">
    <property type="entry name" value="CMAS"/>
</dbReference>
<keyword evidence="3" id="KW-0808">Transferase</keyword>
<dbReference type="EMBL" id="BAABHS010000009">
    <property type="protein sequence ID" value="GAA4963196.1"/>
    <property type="molecule type" value="Genomic_DNA"/>
</dbReference>
<feature type="region of interest" description="Disordered" evidence="6">
    <location>
        <begin position="1"/>
        <end position="45"/>
    </location>
</feature>
<evidence type="ECO:0000313" key="7">
    <source>
        <dbReference type="EMBL" id="GAA4963196.1"/>
    </source>
</evidence>
<dbReference type="InterPro" id="IPR029063">
    <property type="entry name" value="SAM-dependent_MTases_sf"/>
</dbReference>
<organism evidence="7 8">
    <name type="scientific">Yinghuangia aomiensis</name>
    <dbReference type="NCBI Taxonomy" id="676205"/>
    <lineage>
        <taxon>Bacteria</taxon>
        <taxon>Bacillati</taxon>
        <taxon>Actinomycetota</taxon>
        <taxon>Actinomycetes</taxon>
        <taxon>Kitasatosporales</taxon>
        <taxon>Streptomycetaceae</taxon>
        <taxon>Yinghuangia</taxon>
    </lineage>
</organism>
<evidence type="ECO:0000256" key="2">
    <source>
        <dbReference type="ARBA" id="ARBA00022603"/>
    </source>
</evidence>
<evidence type="ECO:0000313" key="8">
    <source>
        <dbReference type="Proteomes" id="UP001500466"/>
    </source>
</evidence>
<accession>A0ABP9H7S9</accession>
<sequence>MSTTSTGPKHTDETRHGDPAEKTPAPQGRSASPAPPAADRWPGLAEVPDVPARARVARRIFRHAVRKLRVRVHLPGGKIMGAGGFGDPVMRIARPDEFYARIGAGGLIGFGEAWMTGAWDADDPAGVLTVFARKLPELVPAPLQKLRRWALAVRPADEENTPSGARGNISRHYDLSNDLFALFLDPSMTYSSALFAPGDDLPAAQHRKIDAVLDAAAVGEGTRVLEIGTGWGELALRAAARGAEVVTITLSEEQRTLARRRFEEAGYADRIEVRLCDYREVTGTYDAVVSVEMIEAVGERYWPAYFAAIDRALAPGGRACVQSITMSDERMRAARDTWTWMHKYIFPGGLIPSPEAIGGALEKHTRLRVVQRRDFGPHYAETLRVWRERFLAEGAAVDALGFDATFRRMWEFYLAYCEAGFRSGYLGVAQFTLARGVR</sequence>
<keyword evidence="4" id="KW-0949">S-adenosyl-L-methionine</keyword>
<dbReference type="InterPro" id="IPR050723">
    <property type="entry name" value="CFA/CMAS"/>
</dbReference>
<reference evidence="8" key="1">
    <citation type="journal article" date="2019" name="Int. J. Syst. Evol. Microbiol.">
        <title>The Global Catalogue of Microorganisms (GCM) 10K type strain sequencing project: providing services to taxonomists for standard genome sequencing and annotation.</title>
        <authorList>
            <consortium name="The Broad Institute Genomics Platform"/>
            <consortium name="The Broad Institute Genome Sequencing Center for Infectious Disease"/>
            <person name="Wu L."/>
            <person name="Ma J."/>
        </authorList>
    </citation>
    <scope>NUCLEOTIDE SEQUENCE [LARGE SCALE GENOMIC DNA]</scope>
    <source>
        <strain evidence="8">JCM 17986</strain>
    </source>
</reference>
<comment type="similarity">
    <text evidence="1">Belongs to the CFA/CMAS family.</text>
</comment>
<dbReference type="RefSeq" id="WP_425584943.1">
    <property type="nucleotide sequence ID" value="NZ_BAABHS010000009.1"/>
</dbReference>
<dbReference type="PANTHER" id="PTHR43667:SF2">
    <property type="entry name" value="FATTY ACID C-METHYL TRANSFERASE"/>
    <property type="match status" value="1"/>
</dbReference>
<gene>
    <name evidence="7" type="ORF">GCM10023205_28780</name>
</gene>
<feature type="compositionally biased region" description="Basic and acidic residues" evidence="6">
    <location>
        <begin position="9"/>
        <end position="21"/>
    </location>
</feature>
<comment type="caution">
    <text evidence="7">The sequence shown here is derived from an EMBL/GenBank/DDBJ whole genome shotgun (WGS) entry which is preliminary data.</text>
</comment>
<keyword evidence="2" id="KW-0489">Methyltransferase</keyword>
<evidence type="ECO:0000256" key="5">
    <source>
        <dbReference type="ARBA" id="ARBA00023098"/>
    </source>
</evidence>
<keyword evidence="5" id="KW-0443">Lipid metabolism</keyword>
<name>A0ABP9H7S9_9ACTN</name>
<protein>
    <submittedName>
        <fullName evidence="7">Cyclopropane-fatty-acyl-phospholipid synthase family protein</fullName>
    </submittedName>
</protein>
<dbReference type="Pfam" id="PF02353">
    <property type="entry name" value="CMAS"/>
    <property type="match status" value="1"/>
</dbReference>
<evidence type="ECO:0000256" key="6">
    <source>
        <dbReference type="SAM" id="MobiDB-lite"/>
    </source>
</evidence>
<dbReference type="CDD" id="cd02440">
    <property type="entry name" value="AdoMet_MTases"/>
    <property type="match status" value="1"/>
</dbReference>
<dbReference type="PIRSF" id="PIRSF003085">
    <property type="entry name" value="CMAS"/>
    <property type="match status" value="1"/>
</dbReference>
<evidence type="ECO:0000256" key="1">
    <source>
        <dbReference type="ARBA" id="ARBA00010815"/>
    </source>
</evidence>